<feature type="transmembrane region" description="Helical" evidence="2">
    <location>
        <begin position="52"/>
        <end position="70"/>
    </location>
</feature>
<dbReference type="HOGENOM" id="CLU_657362_0_0_1"/>
<evidence type="ECO:0000313" key="3">
    <source>
        <dbReference type="EMBL" id="ESK94282.1"/>
    </source>
</evidence>
<feature type="transmembrane region" description="Helical" evidence="2">
    <location>
        <begin position="123"/>
        <end position="144"/>
    </location>
</feature>
<feature type="transmembrane region" description="Helical" evidence="2">
    <location>
        <begin position="181"/>
        <end position="201"/>
    </location>
</feature>
<keyword evidence="2" id="KW-0812">Transmembrane</keyword>
<dbReference type="KEGG" id="mrr:Moror_8267"/>
<gene>
    <name evidence="3" type="ORF">Moror_8267</name>
</gene>
<feature type="compositionally biased region" description="Low complexity" evidence="1">
    <location>
        <begin position="251"/>
        <end position="264"/>
    </location>
</feature>
<comment type="caution">
    <text evidence="3">The sequence shown here is derived from an EMBL/GenBank/DDBJ whole genome shotgun (WGS) entry which is preliminary data.</text>
</comment>
<feature type="compositionally biased region" description="Polar residues" evidence="1">
    <location>
        <begin position="349"/>
        <end position="375"/>
    </location>
</feature>
<feature type="region of interest" description="Disordered" evidence="1">
    <location>
        <begin position="242"/>
        <end position="266"/>
    </location>
</feature>
<feature type="compositionally biased region" description="Low complexity" evidence="1">
    <location>
        <begin position="338"/>
        <end position="348"/>
    </location>
</feature>
<name>V2XKN0_MONRO</name>
<protein>
    <submittedName>
        <fullName evidence="3">Uncharacterized protein</fullName>
    </submittedName>
</protein>
<feature type="region of interest" description="Disordered" evidence="1">
    <location>
        <begin position="302"/>
        <end position="395"/>
    </location>
</feature>
<feature type="transmembrane region" description="Helical" evidence="2">
    <location>
        <begin position="82"/>
        <end position="103"/>
    </location>
</feature>
<dbReference type="Proteomes" id="UP000017559">
    <property type="component" value="Unassembled WGS sequence"/>
</dbReference>
<organism evidence="3 4">
    <name type="scientific">Moniliophthora roreri (strain MCA 2997)</name>
    <name type="common">Cocoa frosty pod rot fungus</name>
    <name type="synonym">Crinipellis roreri</name>
    <dbReference type="NCBI Taxonomy" id="1381753"/>
    <lineage>
        <taxon>Eukaryota</taxon>
        <taxon>Fungi</taxon>
        <taxon>Dikarya</taxon>
        <taxon>Basidiomycota</taxon>
        <taxon>Agaricomycotina</taxon>
        <taxon>Agaricomycetes</taxon>
        <taxon>Agaricomycetidae</taxon>
        <taxon>Agaricales</taxon>
        <taxon>Marasmiineae</taxon>
        <taxon>Marasmiaceae</taxon>
        <taxon>Moniliophthora</taxon>
    </lineage>
</organism>
<feature type="transmembrane region" description="Helical" evidence="2">
    <location>
        <begin position="21"/>
        <end position="46"/>
    </location>
</feature>
<keyword evidence="4" id="KW-1185">Reference proteome</keyword>
<dbReference type="AlphaFoldDB" id="V2XKN0"/>
<dbReference type="EMBL" id="AWSO01000147">
    <property type="protein sequence ID" value="ESK94282.1"/>
    <property type="molecule type" value="Genomic_DNA"/>
</dbReference>
<reference evidence="3 4" key="1">
    <citation type="journal article" date="2014" name="BMC Genomics">
        <title>Genome and secretome analysis of the hemibiotrophic fungal pathogen, Moniliophthora roreri, which causes frosty pod rot disease of cacao: mechanisms of the biotrophic and necrotrophic phases.</title>
        <authorList>
            <person name="Meinhardt L.W."/>
            <person name="Costa G.G.L."/>
            <person name="Thomazella D.P.T."/>
            <person name="Teixeira P.J.P.L."/>
            <person name="Carazzolle M.F."/>
            <person name="Schuster S.C."/>
            <person name="Carlson J.E."/>
            <person name="Guiltinan M.J."/>
            <person name="Mieczkowski P."/>
            <person name="Farmer A."/>
            <person name="Ramaraj T."/>
            <person name="Crozier J."/>
            <person name="Davis R.E."/>
            <person name="Shao J."/>
            <person name="Melnick R.L."/>
            <person name="Pereira G.A.G."/>
            <person name="Bailey B.A."/>
        </authorList>
    </citation>
    <scope>NUCLEOTIDE SEQUENCE [LARGE SCALE GENOMIC DNA]</scope>
    <source>
        <strain evidence="3 4">MCA 2997</strain>
    </source>
</reference>
<proteinExistence type="predicted"/>
<evidence type="ECO:0000256" key="2">
    <source>
        <dbReference type="SAM" id="Phobius"/>
    </source>
</evidence>
<accession>V2XKN0</accession>
<evidence type="ECO:0000256" key="1">
    <source>
        <dbReference type="SAM" id="MobiDB-lite"/>
    </source>
</evidence>
<sequence>MLDPLLENARILPSIWRSTTVLAVTAGGTTTLGIIAFALQAAFAYSRIQTENIAAIILVLSAFLTLLSTIKWPTEGQLPFTLLILISRPIFCVIQIIRTLYMLDPFVNFGASESLQLIQPFETGEHIVSLLFFSGFVLYLCIALKYRIKLTPGKIWKPSVSAACFFAVEAATRAGRRSAPVSFVVITVLVVIGLVAMHRYYPLRRPATQAYSRTKFAVLDKARIIMQFLSSHLSNPLTVRGAEGQEQMPHSSQESGSPSSGIASPRRDAVSLDNIQGEHTTSPTVIAQISTRNGISNYDTITPLMPSFTSPSTRASTHDEVNDREATTPPAPSFTSLPPSASPSRAPSFTDSGSFQSVTTLPSYHSRQSAPTTPGSAHRTAFPVRALPALPRNRS</sequence>
<evidence type="ECO:0000313" key="4">
    <source>
        <dbReference type="Proteomes" id="UP000017559"/>
    </source>
</evidence>
<keyword evidence="2" id="KW-0472">Membrane</keyword>
<feature type="compositionally biased region" description="Basic and acidic residues" evidence="1">
    <location>
        <begin position="316"/>
        <end position="326"/>
    </location>
</feature>
<keyword evidence="2" id="KW-1133">Transmembrane helix</keyword>